<organism evidence="1 2">
    <name type="scientific">Meloidogyne hapla</name>
    <name type="common">Root-knot nematode worm</name>
    <dbReference type="NCBI Taxonomy" id="6305"/>
    <lineage>
        <taxon>Eukaryota</taxon>
        <taxon>Metazoa</taxon>
        <taxon>Ecdysozoa</taxon>
        <taxon>Nematoda</taxon>
        <taxon>Chromadorea</taxon>
        <taxon>Rhabditida</taxon>
        <taxon>Tylenchina</taxon>
        <taxon>Tylenchomorpha</taxon>
        <taxon>Tylenchoidea</taxon>
        <taxon>Meloidogynidae</taxon>
        <taxon>Meloidogyninae</taxon>
        <taxon>Meloidogyne</taxon>
    </lineage>
</organism>
<dbReference type="AlphaFoldDB" id="A0A1I8C2J6"/>
<sequence length="107" mass="12635">MANNLSLYEKIKINENMVAATYYDLFNRTTPNEVVNNKWKDKMDHITNIPFLRATIDSIVKGSGKNSTWLLIGNSHAMAITRHMEREFINDYSYFYKFYTTSEIFTY</sequence>
<name>A0A1I8C2J6_MELHA</name>
<evidence type="ECO:0000313" key="1">
    <source>
        <dbReference type="Proteomes" id="UP000095281"/>
    </source>
</evidence>
<evidence type="ECO:0000313" key="2">
    <source>
        <dbReference type="WBParaSite" id="MhA1_Contig998.frz3.gene2"/>
    </source>
</evidence>
<keyword evidence="1" id="KW-1185">Reference proteome</keyword>
<dbReference type="Proteomes" id="UP000095281">
    <property type="component" value="Unplaced"/>
</dbReference>
<reference evidence="2" key="1">
    <citation type="submission" date="2016-11" db="UniProtKB">
        <authorList>
            <consortium name="WormBaseParasite"/>
        </authorList>
    </citation>
    <scope>IDENTIFICATION</scope>
</reference>
<accession>A0A1I8C2J6</accession>
<proteinExistence type="predicted"/>
<dbReference type="WBParaSite" id="MhA1_Contig998.frz3.gene2">
    <property type="protein sequence ID" value="MhA1_Contig998.frz3.gene2"/>
    <property type="gene ID" value="MhA1_Contig998.frz3.gene2"/>
</dbReference>
<protein>
    <submittedName>
        <fullName evidence="2">Uncharacterized protein</fullName>
    </submittedName>
</protein>